<evidence type="ECO:0000313" key="2">
    <source>
        <dbReference type="Proteomes" id="UP001221757"/>
    </source>
</evidence>
<dbReference type="AlphaFoldDB" id="A0AAD7CRM8"/>
<gene>
    <name evidence="1" type="ORF">B0H17DRAFT_1265323</name>
</gene>
<accession>A0AAD7CRM8</accession>
<dbReference type="EMBL" id="JARKIE010000304">
    <property type="protein sequence ID" value="KAJ7655940.1"/>
    <property type="molecule type" value="Genomic_DNA"/>
</dbReference>
<comment type="caution">
    <text evidence="1">The sequence shown here is derived from an EMBL/GenBank/DDBJ whole genome shotgun (WGS) entry which is preliminary data.</text>
</comment>
<name>A0AAD7CRM8_MYCRO</name>
<sequence length="187" mass="21629">MIFVCDGKICPKRDCFSHKRVKILVFTAADPTKDIEEILGFLALPMLAILDDMLTMLSQAWFNSRKSMHTWLNPEIAPPFWVLTYWGEMLNACEAEATWLRADAWVNRTGKGEGEAAIKLTVRALWNVLRWHGNLPGGDGRNGWMVSREPEIPRYRSAKDRMRWSWTKAWMMTKLEALAKHGHTKLR</sequence>
<organism evidence="1 2">
    <name type="scientific">Mycena rosella</name>
    <name type="common">Pink bonnet</name>
    <name type="synonym">Agaricus rosellus</name>
    <dbReference type="NCBI Taxonomy" id="1033263"/>
    <lineage>
        <taxon>Eukaryota</taxon>
        <taxon>Fungi</taxon>
        <taxon>Dikarya</taxon>
        <taxon>Basidiomycota</taxon>
        <taxon>Agaricomycotina</taxon>
        <taxon>Agaricomycetes</taxon>
        <taxon>Agaricomycetidae</taxon>
        <taxon>Agaricales</taxon>
        <taxon>Marasmiineae</taxon>
        <taxon>Mycenaceae</taxon>
        <taxon>Mycena</taxon>
    </lineage>
</organism>
<evidence type="ECO:0000313" key="1">
    <source>
        <dbReference type="EMBL" id="KAJ7655940.1"/>
    </source>
</evidence>
<protein>
    <submittedName>
        <fullName evidence="1">Uncharacterized protein</fullName>
    </submittedName>
</protein>
<keyword evidence="2" id="KW-1185">Reference proteome</keyword>
<reference evidence="1" key="1">
    <citation type="submission" date="2023-03" db="EMBL/GenBank/DDBJ databases">
        <title>Massive genome expansion in bonnet fungi (Mycena s.s.) driven by repeated elements and novel gene families across ecological guilds.</title>
        <authorList>
            <consortium name="Lawrence Berkeley National Laboratory"/>
            <person name="Harder C.B."/>
            <person name="Miyauchi S."/>
            <person name="Viragh M."/>
            <person name="Kuo A."/>
            <person name="Thoen E."/>
            <person name="Andreopoulos B."/>
            <person name="Lu D."/>
            <person name="Skrede I."/>
            <person name="Drula E."/>
            <person name="Henrissat B."/>
            <person name="Morin E."/>
            <person name="Kohler A."/>
            <person name="Barry K."/>
            <person name="LaButti K."/>
            <person name="Morin E."/>
            <person name="Salamov A."/>
            <person name="Lipzen A."/>
            <person name="Mereny Z."/>
            <person name="Hegedus B."/>
            <person name="Baldrian P."/>
            <person name="Stursova M."/>
            <person name="Weitz H."/>
            <person name="Taylor A."/>
            <person name="Grigoriev I.V."/>
            <person name="Nagy L.G."/>
            <person name="Martin F."/>
            <person name="Kauserud H."/>
        </authorList>
    </citation>
    <scope>NUCLEOTIDE SEQUENCE</scope>
    <source>
        <strain evidence="1">CBHHK067</strain>
    </source>
</reference>
<dbReference type="Proteomes" id="UP001221757">
    <property type="component" value="Unassembled WGS sequence"/>
</dbReference>
<proteinExistence type="predicted"/>